<name>A0A7C5SPR5_9DEIN</name>
<dbReference type="GO" id="GO:0005829">
    <property type="term" value="C:cytosol"/>
    <property type="evidence" value="ECO:0007669"/>
    <property type="project" value="TreeGrafter"/>
</dbReference>
<evidence type="ECO:0000259" key="1">
    <source>
        <dbReference type="Pfam" id="PF02754"/>
    </source>
</evidence>
<dbReference type="EMBL" id="DRNZ01000314">
    <property type="protein sequence ID" value="HHO58563.1"/>
    <property type="molecule type" value="Genomic_DNA"/>
</dbReference>
<dbReference type="Pfam" id="PF02754">
    <property type="entry name" value="CCG"/>
    <property type="match status" value="2"/>
</dbReference>
<dbReference type="PANTHER" id="PTHR30296">
    <property type="entry name" value="UNCHARACTERIZED PROTEIN YKGE"/>
    <property type="match status" value="1"/>
</dbReference>
<dbReference type="GO" id="GO:0016491">
    <property type="term" value="F:oxidoreductase activity"/>
    <property type="evidence" value="ECO:0007669"/>
    <property type="project" value="UniProtKB-ARBA"/>
</dbReference>
<proteinExistence type="predicted"/>
<feature type="non-terminal residue" evidence="2">
    <location>
        <position position="1"/>
    </location>
</feature>
<gene>
    <name evidence="2" type="ORF">ENJ85_05255</name>
</gene>
<comment type="caution">
    <text evidence="2">The sequence shown here is derived from an EMBL/GenBank/DDBJ whole genome shotgun (WGS) entry which is preliminary data.</text>
</comment>
<sequence>VCFFVTCLADQFFAEAAADAVRLLRSLGVEVSFPREQTCCGQPAYNAGHWDAARKMAMHTQQVFSGCDYVVLPSGSCTTMVRAYTPGLFEGDRPHYEAALDLAGRTYELSEFLVKVVQVSDLGRGLAGMRLAYHHGCHVSRELGIREEPVSLLEAAGAEIVPWEADNECCGFGGVFSVKNAPVSLAMADRKLDTLPEIDALTSADGACLMHMAGRARVRGLDVKVRHLASLLWEARNG</sequence>
<feature type="domain" description="Cysteine-rich" evidence="1">
    <location>
        <begin position="1"/>
        <end position="81"/>
    </location>
</feature>
<dbReference type="PANTHER" id="PTHR30296:SF0">
    <property type="entry name" value="LACTATE UTILIZATION PROTEIN A"/>
    <property type="match status" value="1"/>
</dbReference>
<accession>A0A7C5SPR5</accession>
<organism evidence="2">
    <name type="scientific">Oceanithermus profundus</name>
    <dbReference type="NCBI Taxonomy" id="187137"/>
    <lineage>
        <taxon>Bacteria</taxon>
        <taxon>Thermotogati</taxon>
        <taxon>Deinococcota</taxon>
        <taxon>Deinococci</taxon>
        <taxon>Thermales</taxon>
        <taxon>Thermaceae</taxon>
        <taxon>Oceanithermus</taxon>
    </lineage>
</organism>
<feature type="domain" description="Cysteine-rich" evidence="1">
    <location>
        <begin position="132"/>
        <end position="212"/>
    </location>
</feature>
<dbReference type="AlphaFoldDB" id="A0A7C5SPR5"/>
<dbReference type="Proteomes" id="UP000886105">
    <property type="component" value="Unassembled WGS sequence"/>
</dbReference>
<protein>
    <submittedName>
        <fullName evidence="2">(Fe-S)-binding protein</fullName>
    </submittedName>
</protein>
<reference evidence="2" key="1">
    <citation type="journal article" date="2020" name="mSystems">
        <title>Genome- and Community-Level Interaction Insights into Carbon Utilization and Element Cycling Functions of Hydrothermarchaeota in Hydrothermal Sediment.</title>
        <authorList>
            <person name="Zhou Z."/>
            <person name="Liu Y."/>
            <person name="Xu W."/>
            <person name="Pan J."/>
            <person name="Luo Z.H."/>
            <person name="Li M."/>
        </authorList>
    </citation>
    <scope>NUCLEOTIDE SEQUENCE [LARGE SCALE GENOMIC DNA]</scope>
    <source>
        <strain evidence="2">HyVt-523</strain>
    </source>
</reference>
<evidence type="ECO:0000313" key="2">
    <source>
        <dbReference type="EMBL" id="HHO58563.1"/>
    </source>
</evidence>
<dbReference type="InterPro" id="IPR004017">
    <property type="entry name" value="Cys_rich_dom"/>
</dbReference>